<evidence type="ECO:0000313" key="3">
    <source>
        <dbReference type="Proteomes" id="UP000076532"/>
    </source>
</evidence>
<dbReference type="Proteomes" id="UP000076532">
    <property type="component" value="Unassembled WGS sequence"/>
</dbReference>
<name>A0A167TWZ3_9AGAM</name>
<evidence type="ECO:0000313" key="2">
    <source>
        <dbReference type="EMBL" id="KZP03372.1"/>
    </source>
</evidence>
<reference evidence="2 3" key="1">
    <citation type="journal article" date="2016" name="Mol. Biol. Evol.">
        <title>Comparative Genomics of Early-Diverging Mushroom-Forming Fungi Provides Insights into the Origins of Lignocellulose Decay Capabilities.</title>
        <authorList>
            <person name="Nagy L.G."/>
            <person name="Riley R."/>
            <person name="Tritt A."/>
            <person name="Adam C."/>
            <person name="Daum C."/>
            <person name="Floudas D."/>
            <person name="Sun H."/>
            <person name="Yadav J.S."/>
            <person name="Pangilinan J."/>
            <person name="Larsson K.H."/>
            <person name="Matsuura K."/>
            <person name="Barry K."/>
            <person name="Labutti K."/>
            <person name="Kuo R."/>
            <person name="Ohm R.A."/>
            <person name="Bhattacharya S.S."/>
            <person name="Shirouzu T."/>
            <person name="Yoshinaga Y."/>
            <person name="Martin F.M."/>
            <person name="Grigoriev I.V."/>
            <person name="Hibbett D.S."/>
        </authorList>
    </citation>
    <scope>NUCLEOTIDE SEQUENCE [LARGE SCALE GENOMIC DNA]</scope>
    <source>
        <strain evidence="2 3">CBS 109695</strain>
    </source>
</reference>
<protein>
    <submittedName>
        <fullName evidence="2">Uncharacterized protein</fullName>
    </submittedName>
</protein>
<proteinExistence type="predicted"/>
<organism evidence="2 3">
    <name type="scientific">Athelia psychrophila</name>
    <dbReference type="NCBI Taxonomy" id="1759441"/>
    <lineage>
        <taxon>Eukaryota</taxon>
        <taxon>Fungi</taxon>
        <taxon>Dikarya</taxon>
        <taxon>Basidiomycota</taxon>
        <taxon>Agaricomycotina</taxon>
        <taxon>Agaricomycetes</taxon>
        <taxon>Agaricomycetidae</taxon>
        <taxon>Atheliales</taxon>
        <taxon>Atheliaceae</taxon>
        <taxon>Athelia</taxon>
    </lineage>
</organism>
<dbReference type="OrthoDB" id="2652955at2759"/>
<sequence>MQGELGFLARVRRAAKLCAWARTIRVQGRGGSTARQVGRRQLVGVNGERPQTRRRRTGARRRGHLRVRGEQAVRWRGQLVGSKGALTAYEGMRRARRVCWEGFARQAASSGSVVDSPSGKKKAGRSTLYIELISGVVVDVVHGQAAKHAQGPGEVPASALPPTASRLAAEAYTEHRGKAGTVVRGARRHFRANGVDWSMKIPIDQSTALVPRQPQARIWQPDSRFYFWQRTSGSATLTGLAILENPCTLLNQPMTVHFDAQFYLAPECTAIASLRYFNSARIDFESKADEFPAQYIIAQTQPGMGAAMNIPDALDEQDYNLVGDIVWMFPVQSLDPAQRAWINVTGLATNINNKDSTFDVEPSQYTSTLSKAGLKSQLSTRVHFPEDDARYKNRKPMPSPRSYVAIQGFLSRVEQSGTGFPQRFHLDLDHVTFLGRSGPAIETQVPVPAPNGSVKRKLAGSFTGTRQSEAPSSPSPYRTPTGPLQASSARHTDNNESPGLSQTLEESSPSAPPSEAESAAATHEDFYEGVEEDNTRSNRASKRSKRTGTGSG</sequence>
<feature type="compositionally biased region" description="Polar residues" evidence="1">
    <location>
        <begin position="462"/>
        <end position="504"/>
    </location>
</feature>
<feature type="region of interest" description="Disordered" evidence="1">
    <location>
        <begin position="442"/>
        <end position="552"/>
    </location>
</feature>
<feature type="compositionally biased region" description="Low complexity" evidence="1">
    <location>
        <begin position="505"/>
        <end position="521"/>
    </location>
</feature>
<evidence type="ECO:0000256" key="1">
    <source>
        <dbReference type="SAM" id="MobiDB-lite"/>
    </source>
</evidence>
<keyword evidence="3" id="KW-1185">Reference proteome</keyword>
<gene>
    <name evidence="2" type="ORF">FIBSPDRAFT_941557</name>
</gene>
<dbReference type="AlphaFoldDB" id="A0A167TWZ3"/>
<dbReference type="EMBL" id="KV418085">
    <property type="protein sequence ID" value="KZP03372.1"/>
    <property type="molecule type" value="Genomic_DNA"/>
</dbReference>
<accession>A0A167TWZ3</accession>